<dbReference type="Proteomes" id="UP000192907">
    <property type="component" value="Unassembled WGS sequence"/>
</dbReference>
<dbReference type="AlphaFoldDB" id="A0A1Y6BRY2"/>
<keyword evidence="2" id="KW-1185">Reference proteome</keyword>
<organism evidence="1 2">
    <name type="scientific">Pseudobacteriovorax antillogorgiicola</name>
    <dbReference type="NCBI Taxonomy" id="1513793"/>
    <lineage>
        <taxon>Bacteria</taxon>
        <taxon>Pseudomonadati</taxon>
        <taxon>Bdellovibrionota</taxon>
        <taxon>Oligoflexia</taxon>
        <taxon>Oligoflexales</taxon>
        <taxon>Pseudobacteriovoracaceae</taxon>
        <taxon>Pseudobacteriovorax</taxon>
    </lineage>
</organism>
<sequence length="144" mass="16414">MLTNSQRQSNRAKLQALSSENTATLGKVFWRLVDEYDLSNKQVATILDVTTAQVSNLSRTRKIPQKAEAYARVGQLLGIKKCLEVQYPVNPKVKSNWLKVKREAFQGASAIDFITEDMFQTGVRLFQVRRLMDLWRVGSIPELI</sequence>
<dbReference type="EMBL" id="FWZT01000006">
    <property type="protein sequence ID" value="SMF17819.1"/>
    <property type="molecule type" value="Genomic_DNA"/>
</dbReference>
<dbReference type="STRING" id="1513793.SAMN06296036_106145"/>
<gene>
    <name evidence="1" type="ORF">SAMN06296036_106145</name>
</gene>
<proteinExistence type="predicted"/>
<evidence type="ECO:0000313" key="1">
    <source>
        <dbReference type="EMBL" id="SMF17819.1"/>
    </source>
</evidence>
<evidence type="ECO:0000313" key="2">
    <source>
        <dbReference type="Proteomes" id="UP000192907"/>
    </source>
</evidence>
<accession>A0A1Y6BRY2</accession>
<reference evidence="2" key="1">
    <citation type="submission" date="2017-04" db="EMBL/GenBank/DDBJ databases">
        <authorList>
            <person name="Varghese N."/>
            <person name="Submissions S."/>
        </authorList>
    </citation>
    <scope>NUCLEOTIDE SEQUENCE [LARGE SCALE GENOMIC DNA]</scope>
    <source>
        <strain evidence="2">RKEM611</strain>
    </source>
</reference>
<name>A0A1Y6BRY2_9BACT</name>
<protein>
    <submittedName>
        <fullName evidence="1">Uncharacterized protein</fullName>
    </submittedName>
</protein>
<dbReference type="RefSeq" id="WP_132317863.1">
    <property type="nucleotide sequence ID" value="NZ_FWZT01000006.1"/>
</dbReference>